<name>A0A917CGF6_9HYPH</name>
<reference evidence="1" key="1">
    <citation type="journal article" date="2014" name="Int. J. Syst. Evol. Microbiol.">
        <title>Complete genome sequence of Corynebacterium casei LMG S-19264T (=DSM 44701T), isolated from a smear-ripened cheese.</title>
        <authorList>
            <consortium name="US DOE Joint Genome Institute (JGI-PGF)"/>
            <person name="Walter F."/>
            <person name="Albersmeier A."/>
            <person name="Kalinowski J."/>
            <person name="Ruckert C."/>
        </authorList>
    </citation>
    <scope>NUCLEOTIDE SEQUENCE</scope>
    <source>
        <strain evidence="1">CCM 7897</strain>
    </source>
</reference>
<gene>
    <name evidence="1" type="ORF">GCM10007301_51810</name>
</gene>
<accession>A0A917CGF6</accession>
<dbReference type="Proteomes" id="UP000606044">
    <property type="component" value="Unassembled WGS sequence"/>
</dbReference>
<protein>
    <submittedName>
        <fullName evidence="1">Uncharacterized protein</fullName>
    </submittedName>
</protein>
<evidence type="ECO:0000313" key="2">
    <source>
        <dbReference type="Proteomes" id="UP000606044"/>
    </source>
</evidence>
<dbReference type="AlphaFoldDB" id="A0A917CGF6"/>
<comment type="caution">
    <text evidence="1">The sequence shown here is derived from an EMBL/GenBank/DDBJ whole genome shotgun (WGS) entry which is preliminary data.</text>
</comment>
<reference evidence="1" key="2">
    <citation type="submission" date="2020-09" db="EMBL/GenBank/DDBJ databases">
        <authorList>
            <person name="Sun Q."/>
            <person name="Sedlacek I."/>
        </authorList>
    </citation>
    <scope>NUCLEOTIDE SEQUENCE</scope>
    <source>
        <strain evidence="1">CCM 7897</strain>
    </source>
</reference>
<organism evidence="1 2">
    <name type="scientific">Azorhizobium oxalatiphilum</name>
    <dbReference type="NCBI Taxonomy" id="980631"/>
    <lineage>
        <taxon>Bacteria</taxon>
        <taxon>Pseudomonadati</taxon>
        <taxon>Pseudomonadota</taxon>
        <taxon>Alphaproteobacteria</taxon>
        <taxon>Hyphomicrobiales</taxon>
        <taxon>Xanthobacteraceae</taxon>
        <taxon>Azorhizobium</taxon>
    </lineage>
</organism>
<keyword evidence="2" id="KW-1185">Reference proteome</keyword>
<evidence type="ECO:0000313" key="1">
    <source>
        <dbReference type="EMBL" id="GGF85557.1"/>
    </source>
</evidence>
<dbReference type="EMBL" id="BMCT01000010">
    <property type="protein sequence ID" value="GGF85557.1"/>
    <property type="molecule type" value="Genomic_DNA"/>
</dbReference>
<sequence length="201" mass="22829">MSTPKENRLSIERQIAVLGQTQHQLAENANWLCAAVWHTMLLLERLVRLDPEFERATGKQDPEGRIVGFEEGSEYEQTAAVAMLGKYYPNLLNDYALQRRNEFVDRVMWDLGVKPITFLDRNEDVKRRLYDEAALLIAELSKDHLMALESGAATLSELGVAEDMRQLFQGRQFEQIELQAGPQSNAILARKPAGKKRGSSR</sequence>
<proteinExistence type="predicted"/>